<evidence type="ECO:0008006" key="3">
    <source>
        <dbReference type="Google" id="ProtNLM"/>
    </source>
</evidence>
<name>A0A0J6XKB8_9ACTN</name>
<dbReference type="SUPFAM" id="SSF160631">
    <property type="entry name" value="SMI1/KNR4-like"/>
    <property type="match status" value="1"/>
</dbReference>
<dbReference type="OrthoDB" id="4253746at2"/>
<evidence type="ECO:0000313" key="1">
    <source>
        <dbReference type="EMBL" id="KMO95649.1"/>
    </source>
</evidence>
<dbReference type="Proteomes" id="UP000035932">
    <property type="component" value="Unassembled WGS sequence"/>
</dbReference>
<protein>
    <recommendedName>
        <fullName evidence="3">Knr4/Smi1-like domain-containing protein</fullName>
    </recommendedName>
</protein>
<dbReference type="STRING" id="66430.ACS04_22695"/>
<evidence type="ECO:0000313" key="2">
    <source>
        <dbReference type="Proteomes" id="UP000035932"/>
    </source>
</evidence>
<gene>
    <name evidence="1" type="ORF">ACS04_22695</name>
</gene>
<accession>A0A0J6XKB8</accession>
<organism evidence="1 2">
    <name type="scientific">Streptomyces roseus</name>
    <dbReference type="NCBI Taxonomy" id="66430"/>
    <lineage>
        <taxon>Bacteria</taxon>
        <taxon>Bacillati</taxon>
        <taxon>Actinomycetota</taxon>
        <taxon>Actinomycetes</taxon>
        <taxon>Kitasatosporales</taxon>
        <taxon>Streptomycetaceae</taxon>
        <taxon>Streptomyces</taxon>
    </lineage>
</organism>
<dbReference type="InterPro" id="IPR037883">
    <property type="entry name" value="Knr4/Smi1-like_sf"/>
</dbReference>
<sequence>MTAMTDYLQAVFAMLGPAENRYDEPAAWLHLEQEIGRRLPDDYKAIVDAYAPVQLNGILYLSAHPACAWRNLGQEIRSEAEGWSEWRSWESDDLEPDADPRVICNRPQITFGSSDGLIPLASTDQGAVVFLAPEVHGYSDGIVVQGSESDWVGHAMDFAEWLYRYLMGEEMAGWASAVLHPGPVLLEYLPTGPDERTREAYGPARNM</sequence>
<reference evidence="1 2" key="1">
    <citation type="submission" date="2015-06" db="EMBL/GenBank/DDBJ databases">
        <title>Recapitulation of the evolution of biosynthetic gene clusters reveals hidden chemical diversity on bacterial genomes.</title>
        <authorList>
            <person name="Cruz-Morales P."/>
            <person name="Martinez-Guerrero C."/>
            <person name="Morales-Escalante M.A."/>
            <person name="Yanez-Guerra L.A."/>
            <person name="Kopp J.F."/>
            <person name="Feldmann J."/>
            <person name="Ramos-Aboites H.E."/>
            <person name="Barona-Gomez F."/>
        </authorList>
    </citation>
    <scope>NUCLEOTIDE SEQUENCE [LARGE SCALE GENOMIC DNA]</scope>
    <source>
        <strain evidence="1 2">ATCC 31245</strain>
    </source>
</reference>
<dbReference type="EMBL" id="LFML01000093">
    <property type="protein sequence ID" value="KMO95649.1"/>
    <property type="molecule type" value="Genomic_DNA"/>
</dbReference>
<proteinExistence type="predicted"/>
<comment type="caution">
    <text evidence="1">The sequence shown here is derived from an EMBL/GenBank/DDBJ whole genome shotgun (WGS) entry which is preliminary data.</text>
</comment>
<keyword evidence="2" id="KW-1185">Reference proteome</keyword>
<dbReference type="PATRIC" id="fig|66430.4.peg.7447"/>
<dbReference type="AlphaFoldDB" id="A0A0J6XKB8"/>